<reference evidence="1" key="2">
    <citation type="journal article" date="2015" name="Fish Shellfish Immunol.">
        <title>Early steps in the European eel (Anguilla anguilla)-Vibrio vulnificus interaction in the gills: Role of the RtxA13 toxin.</title>
        <authorList>
            <person name="Callol A."/>
            <person name="Pajuelo D."/>
            <person name="Ebbesson L."/>
            <person name="Teles M."/>
            <person name="MacKenzie S."/>
            <person name="Amaro C."/>
        </authorList>
    </citation>
    <scope>NUCLEOTIDE SEQUENCE</scope>
</reference>
<accession>A0A0E9VAY1</accession>
<organism evidence="1">
    <name type="scientific">Anguilla anguilla</name>
    <name type="common">European freshwater eel</name>
    <name type="synonym">Muraena anguilla</name>
    <dbReference type="NCBI Taxonomy" id="7936"/>
    <lineage>
        <taxon>Eukaryota</taxon>
        <taxon>Metazoa</taxon>
        <taxon>Chordata</taxon>
        <taxon>Craniata</taxon>
        <taxon>Vertebrata</taxon>
        <taxon>Euteleostomi</taxon>
        <taxon>Actinopterygii</taxon>
        <taxon>Neopterygii</taxon>
        <taxon>Teleostei</taxon>
        <taxon>Anguilliformes</taxon>
        <taxon>Anguillidae</taxon>
        <taxon>Anguilla</taxon>
    </lineage>
</organism>
<name>A0A0E9VAY1_ANGAN</name>
<dbReference type="AlphaFoldDB" id="A0A0E9VAY1"/>
<evidence type="ECO:0000313" key="1">
    <source>
        <dbReference type="EMBL" id="JAH74348.1"/>
    </source>
</evidence>
<sequence>MSHGRLCFLSVLKILIKLDDERS</sequence>
<proteinExistence type="predicted"/>
<reference evidence="1" key="1">
    <citation type="submission" date="2014-11" db="EMBL/GenBank/DDBJ databases">
        <authorList>
            <person name="Amaro Gonzalez C."/>
        </authorList>
    </citation>
    <scope>NUCLEOTIDE SEQUENCE</scope>
</reference>
<dbReference type="EMBL" id="GBXM01034229">
    <property type="protein sequence ID" value="JAH74348.1"/>
    <property type="molecule type" value="Transcribed_RNA"/>
</dbReference>
<protein>
    <submittedName>
        <fullName evidence="1">Uncharacterized protein</fullName>
    </submittedName>
</protein>